<keyword evidence="1" id="KW-1133">Transmembrane helix</keyword>
<organism evidence="4 5">
    <name type="scientific">Brachionus plicatilis</name>
    <name type="common">Marine rotifer</name>
    <name type="synonym">Brachionus muelleri</name>
    <dbReference type="NCBI Taxonomy" id="10195"/>
    <lineage>
        <taxon>Eukaryota</taxon>
        <taxon>Metazoa</taxon>
        <taxon>Spiralia</taxon>
        <taxon>Gnathifera</taxon>
        <taxon>Rotifera</taxon>
        <taxon>Eurotatoria</taxon>
        <taxon>Monogononta</taxon>
        <taxon>Pseudotrocha</taxon>
        <taxon>Ploima</taxon>
        <taxon>Brachionidae</taxon>
        <taxon>Brachionus</taxon>
    </lineage>
</organism>
<feature type="signal peptide" evidence="2">
    <location>
        <begin position="1"/>
        <end position="19"/>
    </location>
</feature>
<protein>
    <recommendedName>
        <fullName evidence="3">Shisa N-terminal domain-containing protein</fullName>
    </recommendedName>
</protein>
<name>A0A3M7SDC2_BRAPC</name>
<gene>
    <name evidence="4" type="ORF">BpHYR1_000198</name>
</gene>
<evidence type="ECO:0000256" key="2">
    <source>
        <dbReference type="SAM" id="SignalP"/>
    </source>
</evidence>
<dbReference type="AlphaFoldDB" id="A0A3M7SDC2"/>
<evidence type="ECO:0000313" key="5">
    <source>
        <dbReference type="Proteomes" id="UP000276133"/>
    </source>
</evidence>
<dbReference type="Proteomes" id="UP000276133">
    <property type="component" value="Unassembled WGS sequence"/>
</dbReference>
<evidence type="ECO:0000256" key="1">
    <source>
        <dbReference type="SAM" id="Phobius"/>
    </source>
</evidence>
<reference evidence="4 5" key="1">
    <citation type="journal article" date="2018" name="Sci. Rep.">
        <title>Genomic signatures of local adaptation to the degree of environmental predictability in rotifers.</title>
        <authorList>
            <person name="Franch-Gras L."/>
            <person name="Hahn C."/>
            <person name="Garcia-Roger E.M."/>
            <person name="Carmona M.J."/>
            <person name="Serra M."/>
            <person name="Gomez A."/>
        </authorList>
    </citation>
    <scope>NUCLEOTIDE SEQUENCE [LARGE SCALE GENOMIC DNA]</scope>
    <source>
        <strain evidence="4">HYR1</strain>
    </source>
</reference>
<proteinExistence type="predicted"/>
<sequence length="228" mass="25708">MRHFIIFFVFFAYLKEIKSDYCTSYSIKTQSYHVEPCNVPGSFCCGSCWNRYCCDLGNKKLDQSLCGQDVQQVQQVQPAPPAPIKTESESASTSASKCFGFLFPCHSYLLFLLGLLISLLLCCCIPLVCCLCCRDCFRVCGFGGSKNVGSAVVAQPVYGNSFSDRMRKRFENFFGSSSTSNQNFNTQNDYVTVAQDDFLSTEKVVRNNNQSSNTVEFHEFSEVRRTYN</sequence>
<feature type="transmembrane region" description="Helical" evidence="1">
    <location>
        <begin position="108"/>
        <end position="133"/>
    </location>
</feature>
<evidence type="ECO:0000313" key="4">
    <source>
        <dbReference type="EMBL" id="RNA33739.1"/>
    </source>
</evidence>
<keyword evidence="5" id="KW-1185">Reference proteome</keyword>
<dbReference type="Pfam" id="PF13908">
    <property type="entry name" value="Shisa_N"/>
    <property type="match status" value="1"/>
</dbReference>
<comment type="caution">
    <text evidence="4">The sequence shown here is derived from an EMBL/GenBank/DDBJ whole genome shotgun (WGS) entry which is preliminary data.</text>
</comment>
<keyword evidence="1" id="KW-0812">Transmembrane</keyword>
<keyword evidence="1" id="KW-0472">Membrane</keyword>
<dbReference type="InterPro" id="IPR053891">
    <property type="entry name" value="Shisa_N"/>
</dbReference>
<feature type="chain" id="PRO_5017942196" description="Shisa N-terminal domain-containing protein" evidence="2">
    <location>
        <begin position="20"/>
        <end position="228"/>
    </location>
</feature>
<dbReference type="OrthoDB" id="9949323at2759"/>
<evidence type="ECO:0000259" key="3">
    <source>
        <dbReference type="Pfam" id="PF13908"/>
    </source>
</evidence>
<feature type="domain" description="Shisa N-terminal" evidence="3">
    <location>
        <begin position="20"/>
        <end position="66"/>
    </location>
</feature>
<dbReference type="EMBL" id="REGN01001586">
    <property type="protein sequence ID" value="RNA33739.1"/>
    <property type="molecule type" value="Genomic_DNA"/>
</dbReference>
<keyword evidence="2" id="KW-0732">Signal</keyword>
<accession>A0A3M7SDC2</accession>